<feature type="region of interest" description="Disordered" evidence="3">
    <location>
        <begin position="476"/>
        <end position="525"/>
    </location>
</feature>
<evidence type="ECO:0000256" key="3">
    <source>
        <dbReference type="SAM" id="MobiDB-lite"/>
    </source>
</evidence>
<reference evidence="4" key="1">
    <citation type="submission" date="2015-12" db="EMBL/GenBank/DDBJ databases">
        <title>Update maize B73 reference genome by single molecule sequencing technologies.</title>
        <authorList>
            <consortium name="Maize Genome Sequencing Project"/>
            <person name="Ware D."/>
        </authorList>
    </citation>
    <scope>NUCLEOTIDE SEQUENCE</scope>
    <source>
        <tissue evidence="4">Seedling</tissue>
    </source>
</reference>
<evidence type="ECO:0000256" key="2">
    <source>
        <dbReference type="RuleBase" id="RU367034"/>
    </source>
</evidence>
<dbReference type="GO" id="GO:0030036">
    <property type="term" value="P:actin cytoskeleton organization"/>
    <property type="evidence" value="ECO:0007669"/>
    <property type="project" value="UniProtKB-UniRule"/>
</dbReference>
<dbReference type="Gene3D" id="6.10.280.150">
    <property type="match status" value="1"/>
</dbReference>
<feature type="compositionally biased region" description="Polar residues" evidence="3">
    <location>
        <begin position="816"/>
        <end position="833"/>
    </location>
</feature>
<comment type="subcellular location">
    <subcellularLocation>
        <location evidence="2">Cytoplasm</location>
        <location evidence="2">Cytoskeleton</location>
    </subcellularLocation>
</comment>
<feature type="region of interest" description="Disordered" evidence="3">
    <location>
        <begin position="299"/>
        <end position="329"/>
    </location>
</feature>
<feature type="region of interest" description="Disordered" evidence="3">
    <location>
        <begin position="816"/>
        <end position="879"/>
    </location>
</feature>
<gene>
    <name evidence="4" type="ORF">ZEAMMB73_Zm00001d047701</name>
</gene>
<dbReference type="GO" id="GO:0005856">
    <property type="term" value="C:cytoskeleton"/>
    <property type="evidence" value="ECO:0007669"/>
    <property type="project" value="UniProtKB-SubCell"/>
</dbReference>
<feature type="compositionally biased region" description="Polar residues" evidence="3">
    <location>
        <begin position="362"/>
        <end position="380"/>
    </location>
</feature>
<dbReference type="InterPro" id="IPR028288">
    <property type="entry name" value="SCAR/WAVE_fam"/>
</dbReference>
<feature type="region of interest" description="Disordered" evidence="3">
    <location>
        <begin position="345"/>
        <end position="394"/>
    </location>
</feature>
<evidence type="ECO:0000256" key="1">
    <source>
        <dbReference type="ARBA" id="ARBA00006993"/>
    </source>
</evidence>
<organism evidence="4">
    <name type="scientific">Zea mays</name>
    <name type="common">Maize</name>
    <dbReference type="NCBI Taxonomy" id="4577"/>
    <lineage>
        <taxon>Eukaryota</taxon>
        <taxon>Viridiplantae</taxon>
        <taxon>Streptophyta</taxon>
        <taxon>Embryophyta</taxon>
        <taxon>Tracheophyta</taxon>
        <taxon>Spermatophyta</taxon>
        <taxon>Magnoliopsida</taxon>
        <taxon>Liliopsida</taxon>
        <taxon>Poales</taxon>
        <taxon>Poaceae</taxon>
        <taxon>PACMAD clade</taxon>
        <taxon>Panicoideae</taxon>
        <taxon>Andropogonodae</taxon>
        <taxon>Andropogoneae</taxon>
        <taxon>Tripsacinae</taxon>
        <taxon>Zea</taxon>
    </lineage>
</organism>
<keyword evidence="2" id="KW-0963">Cytoplasm</keyword>
<feature type="compositionally biased region" description="Basic and acidic residues" evidence="3">
    <location>
        <begin position="489"/>
        <end position="517"/>
    </location>
</feature>
<dbReference type="AlphaFoldDB" id="A0A1D6PCG9"/>
<feature type="compositionally biased region" description="Basic and acidic residues" evidence="3">
    <location>
        <begin position="381"/>
        <end position="392"/>
    </location>
</feature>
<proteinExistence type="inferred from homology"/>
<dbReference type="EMBL" id="CM000785">
    <property type="protein sequence ID" value="AQL07317.1"/>
    <property type="molecule type" value="Genomic_DNA"/>
</dbReference>
<name>A0A1D6PCG9_MAIZE</name>
<dbReference type="GO" id="GO:0003779">
    <property type="term" value="F:actin binding"/>
    <property type="evidence" value="ECO:0007669"/>
    <property type="project" value="UniProtKB-UniRule"/>
</dbReference>
<keyword evidence="2" id="KW-0009">Actin-binding</keyword>
<protein>
    <recommendedName>
        <fullName evidence="2">Protein SCAR</fullName>
    </recommendedName>
    <alternativeName>
        <fullName evidence="2">Protein WAVE</fullName>
    </alternativeName>
</protein>
<dbReference type="Gene3D" id="1.20.5.340">
    <property type="match status" value="1"/>
</dbReference>
<keyword evidence="2" id="KW-0206">Cytoskeleton</keyword>
<comment type="function">
    <text evidence="2">Involved in regulation of actin and microtubule organization. Part of a WAVE complex that activates the Arp2/3 complex.</text>
</comment>
<accession>A0A1D6PCG9</accession>
<feature type="compositionally biased region" description="Low complexity" evidence="3">
    <location>
        <begin position="316"/>
        <end position="327"/>
    </location>
</feature>
<feature type="non-terminal residue" evidence="4">
    <location>
        <position position="1028"/>
    </location>
</feature>
<dbReference type="PANTHER" id="PTHR12902:SF10">
    <property type="entry name" value="PROTEIN SCAR"/>
    <property type="match status" value="1"/>
</dbReference>
<feature type="compositionally biased region" description="Polar residues" evidence="3">
    <location>
        <begin position="847"/>
        <end position="859"/>
    </location>
</feature>
<comment type="similarity">
    <text evidence="1 2">Belongs to the SCAR/WAVE family.</text>
</comment>
<evidence type="ECO:0000313" key="4">
    <source>
        <dbReference type="EMBL" id="AQL07317.1"/>
    </source>
</evidence>
<dbReference type="ExpressionAtlas" id="A0A1D6PCG9">
    <property type="expression patterns" value="baseline and differential"/>
</dbReference>
<dbReference type="PANTHER" id="PTHR12902">
    <property type="entry name" value="WASP-1"/>
    <property type="match status" value="1"/>
</dbReference>
<sequence>MPLSRHTVGNEYALGGRDLYRAADQHDPEDVLDGVAMAGLVGVLRQLGDLAEFAAQVFHGLYDEVMSTSARGHGLMLRVQQLEAELPLLERDSCQRDYLHVASNRGVDWRSNPRVDQGVVTRGDTPRFIMESIKQCRGPPKLFMLDKYDIGGEGACLKRYTDPSFFRTDSACSTLPHEEGIRDERRPPKAMEIRPNLENAQIFQPPNAADNVSKLETDPSAEAMDEVPTNRRRLKYRQLNGSVFQSFRPLMLNLYEKPSSEEKLVTGGHSKVRISVNGSPESDTEERDTMVDTSVNMGKGKVAVRKNRPVSEEALSRSSDARSAGSSKGYNSELDVYVDALTTVDSEDFNAPESGAREQATEEQSCNGSATGAVSNGTQDITKKTKEVKENSNKIASKRSRYVGSMAAKVGILPRKLSKKHDPFSDSLRCMAKQLLELKYDGTKDSDLYDFEANSVGCDVKYQGISDPPVEIKESDVHKFLPDSSYDDVGSRKCPQEEMNHGQEHDAPPTDSPHDSVPDEGNGFQDPNMIYLASIITSSSSQEEEGCASTSLHENSSMAVLNHILEHAQEKFEEHLDKDVNEDIHTEVISENSSGKCEDLKEVSIYSEQVNVEDMEESNKSDVYVLDDETAEYIEEQVVSDGMNSSPVSSKQSDDPCRITPLALADEDDTVACKVIDSPEVDHITLSETFTDIDLPNVVNESVISSEHAMPENEQYYFHPETTFGQDLCLDNNEIVGENGEVPLCSSTTVAITPEPTVNREIEHEFHQAVYQEPSNSFNSSKVFGDPLASDSRDVAPSVISSFDWMLNGAMQQSFNVFPSHPTNGNEQENGSSEDAPPLPPLPPMQWRTNKIQTCSSPLSAKIGRPPRPKPPAKQQESEAAHILQENNLHKGLSLQNEVAQATISSDHETNQLLNMDFHENHHQEGDEYHAQDSNPFPSSEAECLAEIDSVKSENLHPLQLPELIVVPEEAWSEFGNIKFMPEQEGKLQLNNGLSGLAAQKTSGKPDLFAYYKEKELSFAGSDKVANS</sequence>